<dbReference type="AlphaFoldDB" id="A0A6L2LS87"/>
<dbReference type="InterPro" id="IPR013103">
    <property type="entry name" value="RVT_2"/>
</dbReference>
<dbReference type="EMBL" id="BKCJ010004769">
    <property type="protein sequence ID" value="GEU62985.1"/>
    <property type="molecule type" value="Genomic_DNA"/>
</dbReference>
<organism evidence="2">
    <name type="scientific">Tanacetum cinerariifolium</name>
    <name type="common">Dalmatian daisy</name>
    <name type="synonym">Chrysanthemum cinerariifolium</name>
    <dbReference type="NCBI Taxonomy" id="118510"/>
    <lineage>
        <taxon>Eukaryota</taxon>
        <taxon>Viridiplantae</taxon>
        <taxon>Streptophyta</taxon>
        <taxon>Embryophyta</taxon>
        <taxon>Tracheophyta</taxon>
        <taxon>Spermatophyta</taxon>
        <taxon>Magnoliopsida</taxon>
        <taxon>eudicotyledons</taxon>
        <taxon>Gunneridae</taxon>
        <taxon>Pentapetalae</taxon>
        <taxon>asterids</taxon>
        <taxon>campanulids</taxon>
        <taxon>Asterales</taxon>
        <taxon>Asteraceae</taxon>
        <taxon>Asteroideae</taxon>
        <taxon>Anthemideae</taxon>
        <taxon>Anthemidinae</taxon>
        <taxon>Tanacetum</taxon>
    </lineage>
</organism>
<proteinExistence type="predicted"/>
<gene>
    <name evidence="2" type="ORF">Tci_034963</name>
</gene>
<feature type="domain" description="Reverse transcriptase Ty1/copia-type" evidence="1">
    <location>
        <begin position="172"/>
        <end position="249"/>
    </location>
</feature>
<sequence length="253" mass="27988">MGDYGASSSCMIDSAPLGNGHHRYVPWISIHAQLGCSVCILQPRGVLRDRLGIGRILLFDSAPLLRMSHESTILPIRSVGRMIGFWKPKELGYECSRKVLRGAGGLVPVLLEEDASSKWFLSAMARDSFCCRRRAAFLRLQNFLSGSSRGFVNLLAVLVVDVARGGGKGRINKARLVAKGYKQKEGIDFEESFAPVARLEAIQIFVSYVAHKAFPIYQMDVKTNFLNGPLKEEVYVSQPDGFVDLDHPKKSTV</sequence>
<evidence type="ECO:0000259" key="1">
    <source>
        <dbReference type="Pfam" id="PF07727"/>
    </source>
</evidence>
<name>A0A6L2LS87_TANCI</name>
<comment type="caution">
    <text evidence="2">The sequence shown here is derived from an EMBL/GenBank/DDBJ whole genome shotgun (WGS) entry which is preliminary data.</text>
</comment>
<evidence type="ECO:0000313" key="2">
    <source>
        <dbReference type="EMBL" id="GEU62985.1"/>
    </source>
</evidence>
<reference evidence="2" key="1">
    <citation type="journal article" date="2019" name="Sci. Rep.">
        <title>Draft genome of Tanacetum cinerariifolium, the natural source of mosquito coil.</title>
        <authorList>
            <person name="Yamashiro T."/>
            <person name="Shiraishi A."/>
            <person name="Satake H."/>
            <person name="Nakayama K."/>
        </authorList>
    </citation>
    <scope>NUCLEOTIDE SEQUENCE</scope>
</reference>
<accession>A0A6L2LS87</accession>
<dbReference type="Pfam" id="PF07727">
    <property type="entry name" value="RVT_2"/>
    <property type="match status" value="1"/>
</dbReference>
<protein>
    <submittedName>
        <fullName evidence="2">Retrovirus-related Pol polyprotein from transposon TNT 1-94</fullName>
    </submittedName>
</protein>